<evidence type="ECO:0000256" key="3">
    <source>
        <dbReference type="ARBA" id="ARBA00022692"/>
    </source>
</evidence>
<comment type="subcellular location">
    <subcellularLocation>
        <location evidence="1">Membrane</location>
        <topology evidence="1">Multi-pass membrane protein</topology>
    </subcellularLocation>
</comment>
<feature type="transmembrane region" description="Helical" evidence="6">
    <location>
        <begin position="110"/>
        <end position="127"/>
    </location>
</feature>
<evidence type="ECO:0000256" key="6">
    <source>
        <dbReference type="SAM" id="Phobius"/>
    </source>
</evidence>
<dbReference type="Proteomes" id="UP000824280">
    <property type="component" value="Chromosome"/>
</dbReference>
<organism evidence="8 9">
    <name type="scientific">Qipengyuania psychrotolerans</name>
    <dbReference type="NCBI Taxonomy" id="2867238"/>
    <lineage>
        <taxon>Bacteria</taxon>
        <taxon>Pseudomonadati</taxon>
        <taxon>Pseudomonadota</taxon>
        <taxon>Alphaproteobacteria</taxon>
        <taxon>Sphingomonadales</taxon>
        <taxon>Erythrobacteraceae</taxon>
        <taxon>Qipengyuania</taxon>
    </lineage>
</organism>
<feature type="domain" description="GtrA/DPMS transmembrane" evidence="7">
    <location>
        <begin position="15"/>
        <end position="132"/>
    </location>
</feature>
<gene>
    <name evidence="8" type="ORF">K3166_12305</name>
</gene>
<evidence type="ECO:0000256" key="4">
    <source>
        <dbReference type="ARBA" id="ARBA00022989"/>
    </source>
</evidence>
<evidence type="ECO:0000313" key="8">
    <source>
        <dbReference type="EMBL" id="QZD86952.1"/>
    </source>
</evidence>
<reference evidence="8 9" key="1">
    <citation type="submission" date="2021-08" db="EMBL/GenBank/DDBJ databases">
        <title>Comparative Genomics Analysis of the Genus Qipengyuania Reveals Extensive Genetic Diversity and Metabolic Versatility, Including the Description of Fifteen Novel Species.</title>
        <authorList>
            <person name="Liu Y."/>
        </authorList>
    </citation>
    <scope>NUCLEOTIDE SEQUENCE [LARGE SCALE GENOMIC DNA]</scope>
    <source>
        <strain evidence="8 9">1XM2-8</strain>
    </source>
</reference>
<name>A0ABX8ZD91_9SPHN</name>
<accession>A0ABX8ZD91</accession>
<evidence type="ECO:0000313" key="9">
    <source>
        <dbReference type="Proteomes" id="UP000824280"/>
    </source>
</evidence>
<keyword evidence="9" id="KW-1185">Reference proteome</keyword>
<dbReference type="InterPro" id="IPR007267">
    <property type="entry name" value="GtrA_DPMS_TM"/>
</dbReference>
<comment type="similarity">
    <text evidence="2">Belongs to the GtrA family.</text>
</comment>
<protein>
    <submittedName>
        <fullName evidence="8">GtrA family protein</fullName>
    </submittedName>
</protein>
<evidence type="ECO:0000256" key="2">
    <source>
        <dbReference type="ARBA" id="ARBA00009399"/>
    </source>
</evidence>
<dbReference type="EMBL" id="CP081297">
    <property type="protein sequence ID" value="QZD86952.1"/>
    <property type="molecule type" value="Genomic_DNA"/>
</dbReference>
<keyword evidence="3 6" id="KW-0812">Transmembrane</keyword>
<evidence type="ECO:0000259" key="7">
    <source>
        <dbReference type="Pfam" id="PF04138"/>
    </source>
</evidence>
<keyword evidence="4 6" id="KW-1133">Transmembrane helix</keyword>
<feature type="transmembrane region" description="Helical" evidence="6">
    <location>
        <begin position="80"/>
        <end position="98"/>
    </location>
</feature>
<dbReference type="PANTHER" id="PTHR38459:SF1">
    <property type="entry name" value="PROPHAGE BACTOPRENOL-LINKED GLUCOSE TRANSLOCASE HOMOLOG"/>
    <property type="match status" value="1"/>
</dbReference>
<evidence type="ECO:0000256" key="5">
    <source>
        <dbReference type="ARBA" id="ARBA00023136"/>
    </source>
</evidence>
<dbReference type="InterPro" id="IPR051401">
    <property type="entry name" value="GtrA_CellWall_Glycosyl"/>
</dbReference>
<dbReference type="PANTHER" id="PTHR38459">
    <property type="entry name" value="PROPHAGE BACTOPRENOL-LINKED GLUCOSE TRANSLOCASE HOMOLOG"/>
    <property type="match status" value="1"/>
</dbReference>
<feature type="transmembrane region" description="Helical" evidence="6">
    <location>
        <begin position="12"/>
        <end position="33"/>
    </location>
</feature>
<evidence type="ECO:0000256" key="1">
    <source>
        <dbReference type="ARBA" id="ARBA00004141"/>
    </source>
</evidence>
<keyword evidence="5 6" id="KW-0472">Membrane</keyword>
<sequence>MRDFLTRLRDVRLVRYILASVGALAVDLGSFLLLLSIGVASFAAAATGYSLGIIVHWLLSSRTVFHDSVAERGTARSKQKLLFVVSALIGLGLTTLIVGGGDYAGLDPRIAKVAAVAVSFAVTYLLRKVIVFSPAERP</sequence>
<dbReference type="RefSeq" id="WP_221422493.1">
    <property type="nucleotide sequence ID" value="NZ_CP081297.1"/>
</dbReference>
<dbReference type="Pfam" id="PF04138">
    <property type="entry name" value="GtrA_DPMS_TM"/>
    <property type="match status" value="1"/>
</dbReference>
<feature type="transmembrane region" description="Helical" evidence="6">
    <location>
        <begin position="39"/>
        <end position="59"/>
    </location>
</feature>
<proteinExistence type="inferred from homology"/>